<keyword evidence="2" id="KW-1185">Reference proteome</keyword>
<name>A0ACC4BWV2_POPAL</name>
<gene>
    <name evidence="1" type="ORF">D5086_017217</name>
</gene>
<accession>A0ACC4BWV2</accession>
<protein>
    <submittedName>
        <fullName evidence="1">Uncharacterized protein</fullName>
    </submittedName>
</protein>
<dbReference type="EMBL" id="RCHU02000008">
    <property type="protein sequence ID" value="KAL3582885.1"/>
    <property type="molecule type" value="Genomic_DNA"/>
</dbReference>
<proteinExistence type="predicted"/>
<dbReference type="Proteomes" id="UP000309997">
    <property type="component" value="Unassembled WGS sequence"/>
</dbReference>
<sequence length="94" mass="10364">MSSKSHGGHAGHWLIPVHPIPGPLQRPGSHNSLSDSGHRLAEPVFLLISQEHPPNYPINMQEDGRARRSGGLVLSLMREIICPLIWHLAKDNAQ</sequence>
<organism evidence="1 2">
    <name type="scientific">Populus alba</name>
    <name type="common">White poplar</name>
    <dbReference type="NCBI Taxonomy" id="43335"/>
    <lineage>
        <taxon>Eukaryota</taxon>
        <taxon>Viridiplantae</taxon>
        <taxon>Streptophyta</taxon>
        <taxon>Embryophyta</taxon>
        <taxon>Tracheophyta</taxon>
        <taxon>Spermatophyta</taxon>
        <taxon>Magnoliopsida</taxon>
        <taxon>eudicotyledons</taxon>
        <taxon>Gunneridae</taxon>
        <taxon>Pentapetalae</taxon>
        <taxon>rosids</taxon>
        <taxon>fabids</taxon>
        <taxon>Malpighiales</taxon>
        <taxon>Salicaceae</taxon>
        <taxon>Saliceae</taxon>
        <taxon>Populus</taxon>
    </lineage>
</organism>
<evidence type="ECO:0000313" key="2">
    <source>
        <dbReference type="Proteomes" id="UP000309997"/>
    </source>
</evidence>
<comment type="caution">
    <text evidence="1">The sequence shown here is derived from an EMBL/GenBank/DDBJ whole genome shotgun (WGS) entry which is preliminary data.</text>
</comment>
<reference evidence="1 2" key="1">
    <citation type="journal article" date="2024" name="Plant Biotechnol. J.">
        <title>Genome and CRISPR/Cas9 system of a widespread forest tree (Populus alba) in the world.</title>
        <authorList>
            <person name="Liu Y.J."/>
            <person name="Jiang P.F."/>
            <person name="Han X.M."/>
            <person name="Li X.Y."/>
            <person name="Wang H.M."/>
            <person name="Wang Y.J."/>
            <person name="Wang X.X."/>
            <person name="Zeng Q.Y."/>
        </authorList>
    </citation>
    <scope>NUCLEOTIDE SEQUENCE [LARGE SCALE GENOMIC DNA]</scope>
    <source>
        <strain evidence="2">cv. PAL-ZL1</strain>
    </source>
</reference>
<evidence type="ECO:0000313" key="1">
    <source>
        <dbReference type="EMBL" id="KAL3582885.1"/>
    </source>
</evidence>